<dbReference type="AlphaFoldDB" id="A0A9D5CIF5"/>
<gene>
    <name evidence="8" type="ORF">J5N97_015761</name>
</gene>
<evidence type="ECO:0000256" key="3">
    <source>
        <dbReference type="ARBA" id="ARBA00023180"/>
    </source>
</evidence>
<feature type="domain" description="Phytocyanin" evidence="7">
    <location>
        <begin position="31"/>
        <end position="130"/>
    </location>
</feature>
<comment type="function">
    <text evidence="5">May act as a carbohydrate transporter.</text>
</comment>
<dbReference type="InterPro" id="IPR039391">
    <property type="entry name" value="Phytocyanin-like"/>
</dbReference>
<comment type="caution">
    <text evidence="8">The sequence shown here is derived from an EMBL/GenBank/DDBJ whole genome shotgun (WGS) entry which is preliminary data.</text>
</comment>
<proteinExistence type="inferred from homology"/>
<protein>
    <recommendedName>
        <fullName evidence="7">Phytocyanin domain-containing protein</fullName>
    </recommendedName>
</protein>
<organism evidence="8 9">
    <name type="scientific">Dioscorea zingiberensis</name>
    <dbReference type="NCBI Taxonomy" id="325984"/>
    <lineage>
        <taxon>Eukaryota</taxon>
        <taxon>Viridiplantae</taxon>
        <taxon>Streptophyta</taxon>
        <taxon>Embryophyta</taxon>
        <taxon>Tracheophyta</taxon>
        <taxon>Spermatophyta</taxon>
        <taxon>Magnoliopsida</taxon>
        <taxon>Liliopsida</taxon>
        <taxon>Dioscoreales</taxon>
        <taxon>Dioscoreaceae</taxon>
        <taxon>Dioscorea</taxon>
    </lineage>
</organism>
<dbReference type="EMBL" id="JAGGNH010000004">
    <property type="protein sequence ID" value="KAJ0973796.1"/>
    <property type="molecule type" value="Genomic_DNA"/>
</dbReference>
<name>A0A9D5CIF5_9LILI</name>
<evidence type="ECO:0000313" key="8">
    <source>
        <dbReference type="EMBL" id="KAJ0973796.1"/>
    </source>
</evidence>
<evidence type="ECO:0000256" key="6">
    <source>
        <dbReference type="SAM" id="SignalP"/>
    </source>
</evidence>
<comment type="similarity">
    <text evidence="4">Belongs to the early nodulin-like (ENODL) family.</text>
</comment>
<evidence type="ECO:0000256" key="4">
    <source>
        <dbReference type="ARBA" id="ARBA00035011"/>
    </source>
</evidence>
<feature type="chain" id="PRO_5038363264" description="Phytocyanin domain-containing protein" evidence="6">
    <location>
        <begin position="31"/>
        <end position="171"/>
    </location>
</feature>
<keyword evidence="2" id="KW-1015">Disulfide bond</keyword>
<dbReference type="Proteomes" id="UP001085076">
    <property type="component" value="Miscellaneous, Linkage group lg04"/>
</dbReference>
<evidence type="ECO:0000313" key="9">
    <source>
        <dbReference type="Proteomes" id="UP001085076"/>
    </source>
</evidence>
<dbReference type="FunFam" id="2.60.40.420:FF:000018">
    <property type="entry name" value="Lamin-like protein"/>
    <property type="match status" value="1"/>
</dbReference>
<dbReference type="GO" id="GO:0005886">
    <property type="term" value="C:plasma membrane"/>
    <property type="evidence" value="ECO:0007669"/>
    <property type="project" value="TreeGrafter"/>
</dbReference>
<reference evidence="8" key="2">
    <citation type="journal article" date="2022" name="Hortic Res">
        <title>The genome of Dioscorea zingiberensis sheds light on the biosynthesis, origin and evolution of the medicinally important diosgenin saponins.</title>
        <authorList>
            <person name="Li Y."/>
            <person name="Tan C."/>
            <person name="Li Z."/>
            <person name="Guo J."/>
            <person name="Li S."/>
            <person name="Chen X."/>
            <person name="Wang C."/>
            <person name="Dai X."/>
            <person name="Yang H."/>
            <person name="Song W."/>
            <person name="Hou L."/>
            <person name="Xu J."/>
            <person name="Tong Z."/>
            <person name="Xu A."/>
            <person name="Yuan X."/>
            <person name="Wang W."/>
            <person name="Yang Q."/>
            <person name="Chen L."/>
            <person name="Sun Z."/>
            <person name="Wang K."/>
            <person name="Pan B."/>
            <person name="Chen J."/>
            <person name="Bao Y."/>
            <person name="Liu F."/>
            <person name="Qi X."/>
            <person name="Gang D.R."/>
            <person name="Wen J."/>
            <person name="Li J."/>
        </authorList>
    </citation>
    <scope>NUCLEOTIDE SEQUENCE</scope>
    <source>
        <strain evidence="8">Dzin_1.0</strain>
    </source>
</reference>
<dbReference type="Pfam" id="PF02298">
    <property type="entry name" value="Cu_bind_like"/>
    <property type="match status" value="1"/>
</dbReference>
<sequence>METLGMHRRLALGASPAILLLWILAVTVSATKHDVGGKKGWAPDVNYTEWASHERFFVDEWLVFYYQKGMYDVVQVNATDFDRCSAENPITKWNRGHSYAFHLEKPGHYYFICSNGYCYHGMKLSIVAEEATPPAPAPELSPASSSGSFPFTQSLSFPVFFTIATSLAGIF</sequence>
<dbReference type="SUPFAM" id="SSF49503">
    <property type="entry name" value="Cupredoxins"/>
    <property type="match status" value="1"/>
</dbReference>
<dbReference type="GO" id="GO:0009055">
    <property type="term" value="F:electron transfer activity"/>
    <property type="evidence" value="ECO:0007669"/>
    <property type="project" value="InterPro"/>
</dbReference>
<dbReference type="PANTHER" id="PTHR33021">
    <property type="entry name" value="BLUE COPPER PROTEIN"/>
    <property type="match status" value="1"/>
</dbReference>
<evidence type="ECO:0000256" key="1">
    <source>
        <dbReference type="ARBA" id="ARBA00022729"/>
    </source>
</evidence>
<evidence type="ECO:0000256" key="5">
    <source>
        <dbReference type="ARBA" id="ARBA00037626"/>
    </source>
</evidence>
<dbReference type="InterPro" id="IPR008972">
    <property type="entry name" value="Cupredoxin"/>
</dbReference>
<dbReference type="PANTHER" id="PTHR33021:SF547">
    <property type="entry name" value="OS03G0758500 PROTEIN"/>
    <property type="match status" value="1"/>
</dbReference>
<accession>A0A9D5CIF5</accession>
<reference evidence="8" key="1">
    <citation type="submission" date="2021-03" db="EMBL/GenBank/DDBJ databases">
        <authorList>
            <person name="Li Z."/>
            <person name="Yang C."/>
        </authorList>
    </citation>
    <scope>NUCLEOTIDE SEQUENCE</scope>
    <source>
        <strain evidence="8">Dzin_1.0</strain>
        <tissue evidence="8">Leaf</tissue>
    </source>
</reference>
<dbReference type="PROSITE" id="PS51485">
    <property type="entry name" value="PHYTOCYANIN"/>
    <property type="match status" value="1"/>
</dbReference>
<keyword evidence="3" id="KW-0325">Glycoprotein</keyword>
<dbReference type="Gene3D" id="2.60.40.420">
    <property type="entry name" value="Cupredoxins - blue copper proteins"/>
    <property type="match status" value="1"/>
</dbReference>
<dbReference type="InterPro" id="IPR003245">
    <property type="entry name" value="Phytocyanin_dom"/>
</dbReference>
<keyword evidence="1 6" id="KW-0732">Signal</keyword>
<keyword evidence="9" id="KW-1185">Reference proteome</keyword>
<evidence type="ECO:0000256" key="2">
    <source>
        <dbReference type="ARBA" id="ARBA00023157"/>
    </source>
</evidence>
<dbReference type="OrthoDB" id="1851979at2759"/>
<feature type="signal peptide" evidence="6">
    <location>
        <begin position="1"/>
        <end position="30"/>
    </location>
</feature>
<evidence type="ECO:0000259" key="7">
    <source>
        <dbReference type="PROSITE" id="PS51485"/>
    </source>
</evidence>